<protein>
    <submittedName>
        <fullName evidence="6">PE-PPE domain-containing protein</fullName>
    </submittedName>
</protein>
<dbReference type="InterPro" id="IPR029058">
    <property type="entry name" value="AB_hydrolase_fold"/>
</dbReference>
<evidence type="ECO:0000256" key="4">
    <source>
        <dbReference type="ARBA" id="ARBA00023157"/>
    </source>
</evidence>
<keyword evidence="5" id="KW-0732">Signal</keyword>
<dbReference type="SUPFAM" id="SSF53474">
    <property type="entry name" value="alpha/beta-Hydrolases"/>
    <property type="match status" value="1"/>
</dbReference>
<evidence type="ECO:0000256" key="1">
    <source>
        <dbReference type="ARBA" id="ARBA00007534"/>
    </source>
</evidence>
<evidence type="ECO:0000256" key="2">
    <source>
        <dbReference type="ARBA" id="ARBA00022487"/>
    </source>
</evidence>
<keyword evidence="3" id="KW-0378">Hydrolase</keyword>
<keyword evidence="2" id="KW-0719">Serine esterase</keyword>
<gene>
    <name evidence="6" type="ORF">I2501_17130</name>
</gene>
<comment type="caution">
    <text evidence="6">The sequence shown here is derived from an EMBL/GenBank/DDBJ whole genome shotgun (WGS) entry which is preliminary data.</text>
</comment>
<dbReference type="Pfam" id="PF01083">
    <property type="entry name" value="Cutinase"/>
    <property type="match status" value="1"/>
</dbReference>
<feature type="signal peptide" evidence="5">
    <location>
        <begin position="1"/>
        <end position="19"/>
    </location>
</feature>
<evidence type="ECO:0000313" key="6">
    <source>
        <dbReference type="EMBL" id="MBF9069748.1"/>
    </source>
</evidence>
<dbReference type="Gene3D" id="3.40.50.1820">
    <property type="entry name" value="alpha/beta hydrolase"/>
    <property type="match status" value="1"/>
</dbReference>
<reference evidence="6" key="1">
    <citation type="submission" date="2020-11" db="EMBL/GenBank/DDBJ databases">
        <title>Isolation and identification of active actinomycetes.</title>
        <authorList>
            <person name="Yu B."/>
        </authorList>
    </citation>
    <scope>NUCLEOTIDE SEQUENCE</scope>
    <source>
        <strain evidence="6">NEAU-YB345</strain>
    </source>
</reference>
<evidence type="ECO:0000256" key="3">
    <source>
        <dbReference type="ARBA" id="ARBA00022801"/>
    </source>
</evidence>
<name>A0A931B3R1_9ACTN</name>
<dbReference type="InterPro" id="IPR000675">
    <property type="entry name" value="Cutinase/axe"/>
</dbReference>
<dbReference type="AlphaFoldDB" id="A0A931B3R1"/>
<evidence type="ECO:0000313" key="7">
    <source>
        <dbReference type="Proteomes" id="UP000657385"/>
    </source>
</evidence>
<dbReference type="PANTHER" id="PTHR33630:SF9">
    <property type="entry name" value="CUTINASE 4"/>
    <property type="match status" value="1"/>
</dbReference>
<dbReference type="SMART" id="SM01110">
    <property type="entry name" value="Cutinase"/>
    <property type="match status" value="1"/>
</dbReference>
<proteinExistence type="inferred from homology"/>
<accession>A0A931B3R1</accession>
<keyword evidence="7" id="KW-1185">Reference proteome</keyword>
<feature type="chain" id="PRO_5037944334" evidence="5">
    <location>
        <begin position="20"/>
        <end position="257"/>
    </location>
</feature>
<sequence length="257" mass="25693">MTAALAVGTAVAFPGGAQADSAGHVYIEVGGTGATTATPSCPTTTSSYNSVNGALPAGSQAVEVCYPATAGPILGFHGPLISLNPLQVNPDALTAPSYDASEQAGYQAALKAAEDAHNANPGARITITGYSQGAEVADQVLQTIASGSTGIPRSQVDGMLYADPMQPGTGVVSNIPKGLGIPGVATSPGAGPAEFNGIPVARYCIHGDFICDANLTTVQGYFTIHGDYPMAGNVIAQTLAQDGQDGVFWRNTSGGPA</sequence>
<dbReference type="Proteomes" id="UP000657385">
    <property type="component" value="Unassembled WGS sequence"/>
</dbReference>
<organism evidence="6 7">
    <name type="scientific">Streptacidiphilus fuscans</name>
    <dbReference type="NCBI Taxonomy" id="2789292"/>
    <lineage>
        <taxon>Bacteria</taxon>
        <taxon>Bacillati</taxon>
        <taxon>Actinomycetota</taxon>
        <taxon>Actinomycetes</taxon>
        <taxon>Kitasatosporales</taxon>
        <taxon>Streptomycetaceae</taxon>
        <taxon>Streptacidiphilus</taxon>
    </lineage>
</organism>
<dbReference type="GO" id="GO:0052689">
    <property type="term" value="F:carboxylic ester hydrolase activity"/>
    <property type="evidence" value="ECO:0007669"/>
    <property type="project" value="UniProtKB-KW"/>
</dbReference>
<evidence type="ECO:0000256" key="5">
    <source>
        <dbReference type="SAM" id="SignalP"/>
    </source>
</evidence>
<keyword evidence="4" id="KW-1015">Disulfide bond</keyword>
<comment type="similarity">
    <text evidence="1">Belongs to the cutinase family.</text>
</comment>
<dbReference type="EMBL" id="JADPRT010000006">
    <property type="protein sequence ID" value="MBF9069748.1"/>
    <property type="molecule type" value="Genomic_DNA"/>
</dbReference>
<dbReference type="PANTHER" id="PTHR33630">
    <property type="entry name" value="CUTINASE RV1984C-RELATED-RELATED"/>
    <property type="match status" value="1"/>
</dbReference>